<dbReference type="AlphaFoldDB" id="A0A0B7C3S0"/>
<proteinExistence type="predicted"/>
<organism evidence="1">
    <name type="scientific">Arion vulgaris</name>
    <dbReference type="NCBI Taxonomy" id="1028688"/>
    <lineage>
        <taxon>Eukaryota</taxon>
        <taxon>Metazoa</taxon>
        <taxon>Spiralia</taxon>
        <taxon>Lophotrochozoa</taxon>
        <taxon>Mollusca</taxon>
        <taxon>Gastropoda</taxon>
        <taxon>Heterobranchia</taxon>
        <taxon>Euthyneura</taxon>
        <taxon>Panpulmonata</taxon>
        <taxon>Eupulmonata</taxon>
        <taxon>Stylommatophora</taxon>
        <taxon>Helicina</taxon>
        <taxon>Arionoidea</taxon>
        <taxon>Arionidae</taxon>
        <taxon>Arion</taxon>
    </lineage>
</organism>
<feature type="non-terminal residue" evidence="1">
    <location>
        <position position="80"/>
    </location>
</feature>
<name>A0A0B7C3S0_9EUPU</name>
<dbReference type="EMBL" id="HACG01052956">
    <property type="protein sequence ID" value="CEK99827.1"/>
    <property type="molecule type" value="Transcribed_RNA"/>
</dbReference>
<gene>
    <name evidence="1" type="primary">ORF222231</name>
</gene>
<protein>
    <submittedName>
        <fullName evidence="1">Uncharacterized protein</fullName>
    </submittedName>
</protein>
<reference evidence="1" key="1">
    <citation type="submission" date="2014-12" db="EMBL/GenBank/DDBJ databases">
        <title>Insight into the proteome of Arion vulgaris.</title>
        <authorList>
            <person name="Aradska J."/>
            <person name="Bulat T."/>
            <person name="Smidak R."/>
            <person name="Sarate P."/>
            <person name="Gangsoo J."/>
            <person name="Sialana F."/>
            <person name="Bilban M."/>
            <person name="Lubec G."/>
        </authorList>
    </citation>
    <scope>NUCLEOTIDE SEQUENCE</scope>
    <source>
        <tissue evidence="1">Skin</tissue>
    </source>
</reference>
<accession>A0A0B7C3S0</accession>
<evidence type="ECO:0000313" key="1">
    <source>
        <dbReference type="EMBL" id="CEK99827.1"/>
    </source>
</evidence>
<sequence>WKALKKFPDKCILKSDDLCELYLNFLRNEFLAADEDSMSNQNILDYSAVLPHSQAKIECNIALMDWQAEGSVDEQEKVND</sequence>
<feature type="non-terminal residue" evidence="1">
    <location>
        <position position="1"/>
    </location>
</feature>